<dbReference type="AlphaFoldDB" id="A0A0L0QLB1"/>
<dbReference type="Gene3D" id="3.10.105.10">
    <property type="entry name" value="Dipeptide-binding Protein, Domain 3"/>
    <property type="match status" value="1"/>
</dbReference>
<feature type="signal peptide" evidence="4">
    <location>
        <begin position="1"/>
        <end position="21"/>
    </location>
</feature>
<dbReference type="CDD" id="cd08499">
    <property type="entry name" value="PBP2_Ylib_like"/>
    <property type="match status" value="1"/>
</dbReference>
<evidence type="ECO:0000256" key="2">
    <source>
        <dbReference type="ARBA" id="ARBA00022448"/>
    </source>
</evidence>
<evidence type="ECO:0000256" key="4">
    <source>
        <dbReference type="SAM" id="SignalP"/>
    </source>
</evidence>
<dbReference type="InterPro" id="IPR030678">
    <property type="entry name" value="Peptide/Ni-bd"/>
</dbReference>
<dbReference type="RefSeq" id="WP_050351884.1">
    <property type="nucleotide sequence ID" value="NZ_CP073011.1"/>
</dbReference>
<dbReference type="InterPro" id="IPR000914">
    <property type="entry name" value="SBP_5_dom"/>
</dbReference>
<dbReference type="PROSITE" id="PS51257">
    <property type="entry name" value="PROKAR_LIPOPROTEIN"/>
    <property type="match status" value="1"/>
</dbReference>
<feature type="domain" description="Solute-binding protein family 5" evidence="5">
    <location>
        <begin position="81"/>
        <end position="443"/>
    </location>
</feature>
<dbReference type="InterPro" id="IPR039424">
    <property type="entry name" value="SBP_5"/>
</dbReference>
<organism evidence="6 7">
    <name type="scientific">Virgibacillus pantothenticus</name>
    <dbReference type="NCBI Taxonomy" id="1473"/>
    <lineage>
        <taxon>Bacteria</taxon>
        <taxon>Bacillati</taxon>
        <taxon>Bacillota</taxon>
        <taxon>Bacilli</taxon>
        <taxon>Bacillales</taxon>
        <taxon>Bacillaceae</taxon>
        <taxon>Virgibacillus</taxon>
    </lineage>
</organism>
<name>A0A0L0QLB1_VIRPA</name>
<dbReference type="GO" id="GO:1904680">
    <property type="term" value="F:peptide transmembrane transporter activity"/>
    <property type="evidence" value="ECO:0007669"/>
    <property type="project" value="TreeGrafter"/>
</dbReference>
<evidence type="ECO:0000256" key="1">
    <source>
        <dbReference type="ARBA" id="ARBA00005695"/>
    </source>
</evidence>
<comment type="similarity">
    <text evidence="1">Belongs to the bacterial solute-binding protein 5 family.</text>
</comment>
<keyword evidence="3 4" id="KW-0732">Signal</keyword>
<evidence type="ECO:0000256" key="3">
    <source>
        <dbReference type="ARBA" id="ARBA00022729"/>
    </source>
</evidence>
<keyword evidence="2" id="KW-0813">Transport</keyword>
<dbReference type="Pfam" id="PF00496">
    <property type="entry name" value="SBP_bac_5"/>
    <property type="match status" value="1"/>
</dbReference>
<dbReference type="OrthoDB" id="9796817at2"/>
<accession>A0A0L0QLB1</accession>
<comment type="caution">
    <text evidence="6">The sequence shown here is derived from an EMBL/GenBank/DDBJ whole genome shotgun (WGS) entry which is preliminary data.</text>
</comment>
<feature type="chain" id="PRO_5005546406" evidence="4">
    <location>
        <begin position="22"/>
        <end position="524"/>
    </location>
</feature>
<protein>
    <submittedName>
        <fullName evidence="6">ABC transporter substrate-binding protein</fullName>
    </submittedName>
</protein>
<evidence type="ECO:0000313" key="6">
    <source>
        <dbReference type="EMBL" id="KNE19356.1"/>
    </source>
</evidence>
<dbReference type="Gene3D" id="3.40.190.10">
    <property type="entry name" value="Periplasmic binding protein-like II"/>
    <property type="match status" value="1"/>
</dbReference>
<evidence type="ECO:0000313" key="7">
    <source>
        <dbReference type="Proteomes" id="UP000036780"/>
    </source>
</evidence>
<dbReference type="EMBL" id="LGTO01000007">
    <property type="protein sequence ID" value="KNE19356.1"/>
    <property type="molecule type" value="Genomic_DNA"/>
</dbReference>
<dbReference type="GeneID" id="66872452"/>
<dbReference type="PANTHER" id="PTHR30290">
    <property type="entry name" value="PERIPLASMIC BINDING COMPONENT OF ABC TRANSPORTER"/>
    <property type="match status" value="1"/>
</dbReference>
<dbReference type="PATRIC" id="fig|1473.5.peg.1108"/>
<evidence type="ECO:0000259" key="5">
    <source>
        <dbReference type="Pfam" id="PF00496"/>
    </source>
</evidence>
<dbReference type="GO" id="GO:0042597">
    <property type="term" value="C:periplasmic space"/>
    <property type="evidence" value="ECO:0007669"/>
    <property type="project" value="UniProtKB-ARBA"/>
</dbReference>
<keyword evidence="7" id="KW-1185">Reference proteome</keyword>
<dbReference type="SUPFAM" id="SSF53850">
    <property type="entry name" value="Periplasmic binding protein-like II"/>
    <property type="match status" value="1"/>
</dbReference>
<dbReference type="Proteomes" id="UP000036780">
    <property type="component" value="Unassembled WGS sequence"/>
</dbReference>
<dbReference type="GO" id="GO:0015833">
    <property type="term" value="P:peptide transport"/>
    <property type="evidence" value="ECO:0007669"/>
    <property type="project" value="TreeGrafter"/>
</dbReference>
<dbReference type="GO" id="GO:0043190">
    <property type="term" value="C:ATP-binding cassette (ABC) transporter complex"/>
    <property type="evidence" value="ECO:0007669"/>
    <property type="project" value="InterPro"/>
</dbReference>
<reference evidence="7" key="1">
    <citation type="submission" date="2015-07" db="EMBL/GenBank/DDBJ databases">
        <title>Fjat-10053 dsm26.</title>
        <authorList>
            <person name="Liu B."/>
            <person name="Wang J."/>
            <person name="Zhu Y."/>
            <person name="Liu G."/>
            <person name="Chen Q."/>
            <person name="Chen Z."/>
            <person name="Lan J."/>
            <person name="Che J."/>
            <person name="Ge C."/>
            <person name="Shi H."/>
            <person name="Pan Z."/>
            <person name="Liu X."/>
        </authorList>
    </citation>
    <scope>NUCLEOTIDE SEQUENCE [LARGE SCALE GENOMIC DNA]</scope>
    <source>
        <strain evidence="7">DSM 26</strain>
    </source>
</reference>
<dbReference type="PANTHER" id="PTHR30290:SF9">
    <property type="entry name" value="OLIGOPEPTIDE-BINDING PROTEIN APPA"/>
    <property type="match status" value="1"/>
</dbReference>
<sequence length="524" mass="57980">MKRRPLAIVMILFIIFLAACAGGENSTGEGVSVKDGSKKSLTVDLSADPVSLDPHAANDGTSLYVMNAMYDTLVAMNKDLEIEPALAESLEQIDDLVWEAKIRQGVKFHDGSELNAEVVKANLDRVRDPEVGSPLSFLFDMISTVKVIDDYTVQIETKFPFAALPSHLAHPGGHMISLEAIKKDYQQMEDGGEPFTYINENPIGTGYFKYDKRVNGEFVSLVKNEAYWGEQAKVDQVTFKTVPEDASRIAELRTGEADIIYPVNPNDVKQTNSNKGTAVHETESASMSYLGMNNSKEPFQDKRVRQAIAMAINKQELVDGVFAGVPLVANGPLASTVNGHSKNVEPLGYDLEKARELLEEAGYETGFSASILAYDRTTSDIAEYVQVQLEKIGIDVNIEQAEVGAYLEVTGNGSFDMFIGSWGTVTLDADYGLYPMFHSQNAGNAGNRSFFNHKQVDELLEKARQTSDEQERLQFYEEAQQIIVDEATIVPLYHSVLLAGLREEVKGFYQYPSSFPFLRDVEIK</sequence>
<dbReference type="Gene3D" id="3.90.76.10">
    <property type="entry name" value="Dipeptide-binding Protein, Domain 1"/>
    <property type="match status" value="1"/>
</dbReference>
<proteinExistence type="inferred from homology"/>
<dbReference type="PIRSF" id="PIRSF002741">
    <property type="entry name" value="MppA"/>
    <property type="match status" value="1"/>
</dbReference>
<gene>
    <name evidence="6" type="ORF">AFK71_12665</name>
</gene>